<keyword evidence="7" id="KW-1185">Reference proteome</keyword>
<proteinExistence type="predicted"/>
<reference evidence="6" key="2">
    <citation type="submission" date="2013-10" db="EMBL/GenBank/DDBJ databases">
        <authorList>
            <person name="Aslett M."/>
        </authorList>
    </citation>
    <scope>NUCLEOTIDE SEQUENCE [LARGE SCALE GENOMIC DNA]</scope>
    <source>
        <strain evidence="6">Houghton</strain>
    </source>
</reference>
<protein>
    <submittedName>
        <fullName evidence="6">Glutaredoxin, putative</fullName>
    </submittedName>
</protein>
<dbReference type="PANTHER" id="PTHR45694">
    <property type="entry name" value="GLUTAREDOXIN 2"/>
    <property type="match status" value="1"/>
</dbReference>
<dbReference type="SUPFAM" id="SSF52833">
    <property type="entry name" value="Thioredoxin-like"/>
    <property type="match status" value="1"/>
</dbReference>
<evidence type="ECO:0000256" key="4">
    <source>
        <dbReference type="ARBA" id="ARBA00023284"/>
    </source>
</evidence>
<dbReference type="PROSITE" id="PS51354">
    <property type="entry name" value="GLUTAREDOXIN_2"/>
    <property type="match status" value="1"/>
</dbReference>
<evidence type="ECO:0000313" key="7">
    <source>
        <dbReference type="Proteomes" id="UP000018201"/>
    </source>
</evidence>
<keyword evidence="2" id="KW-0249">Electron transport</keyword>
<keyword evidence="3" id="KW-1015">Disulfide bond</keyword>
<evidence type="ECO:0000313" key="6">
    <source>
        <dbReference type="EMBL" id="CDI81635.1"/>
    </source>
</evidence>
<dbReference type="NCBIfam" id="TIGR02180">
    <property type="entry name" value="GRX_euk"/>
    <property type="match status" value="1"/>
</dbReference>
<evidence type="ECO:0000259" key="5">
    <source>
        <dbReference type="Pfam" id="PF00462"/>
    </source>
</evidence>
<evidence type="ECO:0000256" key="1">
    <source>
        <dbReference type="ARBA" id="ARBA00022448"/>
    </source>
</evidence>
<dbReference type="PRINTS" id="PR00160">
    <property type="entry name" value="GLUTAREDOXIN"/>
</dbReference>
<dbReference type="Pfam" id="PF00462">
    <property type="entry name" value="Glutaredoxin"/>
    <property type="match status" value="1"/>
</dbReference>
<name>U6GN78_9EIME</name>
<dbReference type="GO" id="GO:0005737">
    <property type="term" value="C:cytoplasm"/>
    <property type="evidence" value="ECO:0007669"/>
    <property type="project" value="TreeGrafter"/>
</dbReference>
<dbReference type="InterPro" id="IPR011899">
    <property type="entry name" value="Glutaredoxin_euk/vir"/>
</dbReference>
<dbReference type="PANTHER" id="PTHR45694:SF18">
    <property type="entry name" value="GLUTAREDOXIN-1-RELATED"/>
    <property type="match status" value="1"/>
</dbReference>
<dbReference type="CDD" id="cd03419">
    <property type="entry name" value="GRX_GRXh_1_2_like"/>
    <property type="match status" value="1"/>
</dbReference>
<dbReference type="PROSITE" id="PS00195">
    <property type="entry name" value="GLUTAREDOXIN_1"/>
    <property type="match status" value="1"/>
</dbReference>
<keyword evidence="4" id="KW-0676">Redox-active center</keyword>
<gene>
    <name evidence="6" type="ORF">EPH_0010000</name>
</gene>
<dbReference type="AlphaFoldDB" id="U6GN78"/>
<dbReference type="InterPro" id="IPR014025">
    <property type="entry name" value="Glutaredoxin_subgr"/>
</dbReference>
<dbReference type="GO" id="GO:0034599">
    <property type="term" value="P:cellular response to oxidative stress"/>
    <property type="evidence" value="ECO:0007669"/>
    <property type="project" value="TreeGrafter"/>
</dbReference>
<evidence type="ECO:0000256" key="3">
    <source>
        <dbReference type="ARBA" id="ARBA00023157"/>
    </source>
</evidence>
<dbReference type="InterPro" id="IPR011767">
    <property type="entry name" value="GLR_AS"/>
</dbReference>
<dbReference type="Proteomes" id="UP000018201">
    <property type="component" value="Unassembled WGS sequence"/>
</dbReference>
<feature type="domain" description="Glutaredoxin" evidence="5">
    <location>
        <begin position="22"/>
        <end position="84"/>
    </location>
</feature>
<dbReference type="EMBL" id="HG692110">
    <property type="protein sequence ID" value="CDI81635.1"/>
    <property type="molecule type" value="Genomic_DNA"/>
</dbReference>
<organism evidence="6 7">
    <name type="scientific">Eimeria praecox</name>
    <dbReference type="NCBI Taxonomy" id="51316"/>
    <lineage>
        <taxon>Eukaryota</taxon>
        <taxon>Sar</taxon>
        <taxon>Alveolata</taxon>
        <taxon>Apicomplexa</taxon>
        <taxon>Conoidasida</taxon>
        <taxon>Coccidia</taxon>
        <taxon>Eucoccidiorida</taxon>
        <taxon>Eimeriorina</taxon>
        <taxon>Eimeriidae</taxon>
        <taxon>Eimeria</taxon>
    </lineage>
</organism>
<dbReference type="Gene3D" id="3.40.30.10">
    <property type="entry name" value="Glutaredoxin"/>
    <property type="match status" value="1"/>
</dbReference>
<dbReference type="GO" id="GO:0015038">
    <property type="term" value="F:glutathione disulfide oxidoreductase activity"/>
    <property type="evidence" value="ECO:0007669"/>
    <property type="project" value="TreeGrafter"/>
</dbReference>
<dbReference type="InterPro" id="IPR002109">
    <property type="entry name" value="Glutaredoxin"/>
</dbReference>
<dbReference type="InterPro" id="IPR036249">
    <property type="entry name" value="Thioredoxin-like_sf"/>
</dbReference>
<dbReference type="OrthoDB" id="44061at2759"/>
<evidence type="ECO:0000256" key="2">
    <source>
        <dbReference type="ARBA" id="ARBA00022982"/>
    </source>
</evidence>
<keyword evidence="1" id="KW-0813">Transport</keyword>
<sequence>MAPTSASEVPKWVDDLVEGHQVTVFSKSYCPHCKAAISALSRLNISDMHVEQIEDNPFCDAIQDYLKTKTGARSVPRVFLNGKFFGGGDDTVEGIKNGTVERILRV</sequence>
<dbReference type="VEuPathDB" id="ToxoDB:EPH_0010000"/>
<accession>U6GN78</accession>
<reference evidence="6" key="1">
    <citation type="submission" date="2013-10" db="EMBL/GenBank/DDBJ databases">
        <title>Genomic analysis of the causative agents of coccidiosis in chickens.</title>
        <authorList>
            <person name="Reid A.J."/>
            <person name="Blake D."/>
            <person name="Billington K."/>
            <person name="Browne H."/>
            <person name="Dunn M."/>
            <person name="Hung S."/>
            <person name="Kawahara F."/>
            <person name="Miranda-Saavedra D."/>
            <person name="Mourier T."/>
            <person name="Nagra H."/>
            <person name="Otto T.D."/>
            <person name="Rawlings N."/>
            <person name="Sanchez A."/>
            <person name="Sanders M."/>
            <person name="Subramaniam C."/>
            <person name="Tay Y."/>
            <person name="Dear P."/>
            <person name="Doerig C."/>
            <person name="Gruber A."/>
            <person name="Parkinson J."/>
            <person name="Shirley M."/>
            <person name="Wan K.L."/>
            <person name="Berriman M."/>
            <person name="Tomley F."/>
            <person name="Pain A."/>
        </authorList>
    </citation>
    <scope>NUCLEOTIDE SEQUENCE [LARGE SCALE GENOMIC DNA]</scope>
    <source>
        <strain evidence="6">Houghton</strain>
    </source>
</reference>